<keyword evidence="2" id="KW-1185">Reference proteome</keyword>
<keyword evidence="1" id="KW-0121">Carboxypeptidase</keyword>
<sequence length="246" mass="28495">MNRRNFLHLSLLSSAAGLLPFNSFSFLNSAEISTEELLGKGSPSLYGSGYQIRKEAYRAFLKMQKAAQTDGIAIQIVSSYRSFDHQKNIWNNKFKRFTQQGLSPVEAIEKIVEYSTIPGTSRHHWGTDIDIIDANPKAPSSLLQPKNYYNKGVYTPLREWMDKNSKKFDFYLVYTNDKSRKGFKHEPWHFSYSPLSIPYLKKYRKLDIDKVLKEDSEIRGNQNFSDTFIKNYVNENVLDINHSLLS</sequence>
<gene>
    <name evidence="1" type="primary">vanYB</name>
    <name evidence="1" type="ORF">FVB9532_02417</name>
</gene>
<keyword evidence="1" id="KW-0378">Hydrolase</keyword>
<organism evidence="1 2">
    <name type="scientific">Mesonia oceanica</name>
    <dbReference type="NCBI Taxonomy" id="2687242"/>
    <lineage>
        <taxon>Bacteria</taxon>
        <taxon>Pseudomonadati</taxon>
        <taxon>Bacteroidota</taxon>
        <taxon>Flavobacteriia</taxon>
        <taxon>Flavobacteriales</taxon>
        <taxon>Flavobacteriaceae</taxon>
        <taxon>Mesonia</taxon>
    </lineage>
</organism>
<protein>
    <submittedName>
        <fullName evidence="1">D-alanyl-D-alanine carboxypeptidase</fullName>
        <ecNumber evidence="1">3.4.16.4</ecNumber>
    </submittedName>
</protein>
<dbReference type="EMBL" id="CABVMM010000009">
    <property type="protein sequence ID" value="VVV01138.1"/>
    <property type="molecule type" value="Genomic_DNA"/>
</dbReference>
<dbReference type="Proteomes" id="UP000356253">
    <property type="component" value="Unassembled WGS sequence"/>
</dbReference>
<evidence type="ECO:0000313" key="2">
    <source>
        <dbReference type="Proteomes" id="UP000356253"/>
    </source>
</evidence>
<proteinExistence type="predicted"/>
<evidence type="ECO:0000313" key="1">
    <source>
        <dbReference type="EMBL" id="VVV01138.1"/>
    </source>
</evidence>
<name>A0AC61YAH6_9FLAO</name>
<accession>A0AC61YAH6</accession>
<dbReference type="EC" id="3.4.16.4" evidence="1"/>
<keyword evidence="1" id="KW-0645">Protease</keyword>
<reference evidence="1" key="1">
    <citation type="submission" date="2019-09" db="EMBL/GenBank/DDBJ databases">
        <authorList>
            <person name="Rodrigo-Torres L."/>
            <person name="Arahal R. D."/>
            <person name="Lucena T."/>
        </authorList>
    </citation>
    <scope>NUCLEOTIDE SEQUENCE</scope>
    <source>
        <strain evidence="1">ISS653</strain>
    </source>
</reference>
<comment type="caution">
    <text evidence="1">The sequence shown here is derived from an EMBL/GenBank/DDBJ whole genome shotgun (WGS) entry which is preliminary data.</text>
</comment>